<organism evidence="2 3">
    <name type="scientific">Olpidium bornovanus</name>
    <dbReference type="NCBI Taxonomy" id="278681"/>
    <lineage>
        <taxon>Eukaryota</taxon>
        <taxon>Fungi</taxon>
        <taxon>Fungi incertae sedis</taxon>
        <taxon>Olpidiomycota</taxon>
        <taxon>Olpidiomycotina</taxon>
        <taxon>Olpidiomycetes</taxon>
        <taxon>Olpidiales</taxon>
        <taxon>Olpidiaceae</taxon>
        <taxon>Olpidium</taxon>
    </lineage>
</organism>
<feature type="compositionally biased region" description="Basic residues" evidence="1">
    <location>
        <begin position="114"/>
        <end position="126"/>
    </location>
</feature>
<dbReference type="AlphaFoldDB" id="A0A8H7ZUT8"/>
<feature type="compositionally biased region" description="Basic and acidic residues" evidence="1">
    <location>
        <begin position="49"/>
        <end position="58"/>
    </location>
</feature>
<protein>
    <submittedName>
        <fullName evidence="2">Uncharacterized protein</fullName>
    </submittedName>
</protein>
<name>A0A8H7ZUT8_9FUNG</name>
<accession>A0A8H7ZUT8</accession>
<dbReference type="Proteomes" id="UP000673691">
    <property type="component" value="Unassembled WGS sequence"/>
</dbReference>
<gene>
    <name evidence="2" type="ORF">BJ554DRAFT_127</name>
</gene>
<sequence>MRACGLDVHGHELRRQVPEHVRHRHQVDAARRAAHSALDLPPGRRRRRRDAEGGHDRAAQLAHVGLRAQKKKKKAPPPQKKTPCFLGEVSVTWTGTETRLRHRGTPEKGQKASPPKKRPARRRGRPHGATENGRAPPHLRIVRTVHQAVLQEVRHAVGEQRVALHLAEADASGALAAFQRLLREVVHRARRPDLVLVRHHVPQPLVVHDADVDVRLELLARHPAVHGLVAVVVVTGFQQLLAEVVRGVVEPGPRTEQPPRHAISRERRGVLRDPVQRAALRGDALHEHPDGHPRREGVRVYDDVGLHPGLGKRQVHGRILLAAHALLPVAGGELVADDRRPRDPQLDLDPLELVLARVTSCFNAFRRRGGDSA</sequence>
<keyword evidence="3" id="KW-1185">Reference proteome</keyword>
<dbReference type="EMBL" id="JAEFCI010006798">
    <property type="protein sequence ID" value="KAG5459468.1"/>
    <property type="molecule type" value="Genomic_DNA"/>
</dbReference>
<evidence type="ECO:0000256" key="1">
    <source>
        <dbReference type="SAM" id="MobiDB-lite"/>
    </source>
</evidence>
<reference evidence="2 3" key="1">
    <citation type="journal article" name="Sci. Rep.">
        <title>Genome-scale phylogenetic analyses confirm Olpidium as the closest living zoosporic fungus to the non-flagellated, terrestrial fungi.</title>
        <authorList>
            <person name="Chang Y."/>
            <person name="Rochon D."/>
            <person name="Sekimoto S."/>
            <person name="Wang Y."/>
            <person name="Chovatia M."/>
            <person name="Sandor L."/>
            <person name="Salamov A."/>
            <person name="Grigoriev I.V."/>
            <person name="Stajich J.E."/>
            <person name="Spatafora J.W."/>
        </authorList>
    </citation>
    <scope>NUCLEOTIDE SEQUENCE [LARGE SCALE GENOMIC DNA]</scope>
    <source>
        <strain evidence="2">S191</strain>
    </source>
</reference>
<proteinExistence type="predicted"/>
<feature type="region of interest" description="Disordered" evidence="1">
    <location>
        <begin position="28"/>
        <end position="136"/>
    </location>
</feature>
<evidence type="ECO:0000313" key="3">
    <source>
        <dbReference type="Proteomes" id="UP000673691"/>
    </source>
</evidence>
<evidence type="ECO:0000313" key="2">
    <source>
        <dbReference type="EMBL" id="KAG5459468.1"/>
    </source>
</evidence>
<comment type="caution">
    <text evidence="2">The sequence shown here is derived from an EMBL/GenBank/DDBJ whole genome shotgun (WGS) entry which is preliminary data.</text>
</comment>